<evidence type="ECO:0000313" key="7">
    <source>
        <dbReference type="EMBL" id="CAL4152595.1"/>
    </source>
</evidence>
<protein>
    <recommendedName>
        <fullName evidence="6">Glucose-methanol-choline oxidoreductase N-terminal domain-containing protein</fullName>
    </recommendedName>
</protein>
<feature type="non-terminal residue" evidence="7">
    <location>
        <position position="1"/>
    </location>
</feature>
<proteinExistence type="inferred from homology"/>
<reference evidence="7 8" key="1">
    <citation type="submission" date="2024-05" db="EMBL/GenBank/DDBJ databases">
        <authorList>
            <person name="Wallberg A."/>
        </authorList>
    </citation>
    <scope>NUCLEOTIDE SEQUENCE [LARGE SCALE GENOMIC DNA]</scope>
</reference>
<feature type="domain" description="Glucose-methanol-choline oxidoreductase N-terminal" evidence="6">
    <location>
        <begin position="56"/>
        <end position="79"/>
    </location>
</feature>
<dbReference type="InterPro" id="IPR012132">
    <property type="entry name" value="GMC_OxRdtase"/>
</dbReference>
<gene>
    <name evidence="7" type="ORF">MNOR_LOCUS30980</name>
</gene>
<accession>A0AAV2RYJ5</accession>
<sequence length="108" mass="12546">NKVMVLEAGPKDHLWNWKIHMPAALMYNLCDDKVNWYYHTEPEKSMNNRVMYWPRGRVWGGSSSLNAMVYIRGNALDYDGWEEAGAAGWSYADCLPYFRKSQQHELGG</sequence>
<dbReference type="Gene3D" id="3.50.50.60">
    <property type="entry name" value="FAD/NAD(P)-binding domain"/>
    <property type="match status" value="1"/>
</dbReference>
<keyword evidence="4 5" id="KW-0274">FAD</keyword>
<evidence type="ECO:0000256" key="1">
    <source>
        <dbReference type="ARBA" id="ARBA00001974"/>
    </source>
</evidence>
<keyword evidence="8" id="KW-1185">Reference proteome</keyword>
<dbReference type="Pfam" id="PF00732">
    <property type="entry name" value="GMC_oxred_N"/>
    <property type="match status" value="1"/>
</dbReference>
<comment type="caution">
    <text evidence="7">The sequence shown here is derived from an EMBL/GenBank/DDBJ whole genome shotgun (WGS) entry which is preliminary data.</text>
</comment>
<dbReference type="AlphaFoldDB" id="A0AAV2RYJ5"/>
<organism evidence="7 8">
    <name type="scientific">Meganyctiphanes norvegica</name>
    <name type="common">Northern krill</name>
    <name type="synonym">Thysanopoda norvegica</name>
    <dbReference type="NCBI Taxonomy" id="48144"/>
    <lineage>
        <taxon>Eukaryota</taxon>
        <taxon>Metazoa</taxon>
        <taxon>Ecdysozoa</taxon>
        <taxon>Arthropoda</taxon>
        <taxon>Crustacea</taxon>
        <taxon>Multicrustacea</taxon>
        <taxon>Malacostraca</taxon>
        <taxon>Eumalacostraca</taxon>
        <taxon>Eucarida</taxon>
        <taxon>Euphausiacea</taxon>
        <taxon>Euphausiidae</taxon>
        <taxon>Meganyctiphanes</taxon>
    </lineage>
</organism>
<evidence type="ECO:0000256" key="3">
    <source>
        <dbReference type="ARBA" id="ARBA00022630"/>
    </source>
</evidence>
<evidence type="ECO:0000256" key="5">
    <source>
        <dbReference type="RuleBase" id="RU003968"/>
    </source>
</evidence>
<dbReference type="PANTHER" id="PTHR11552:SF147">
    <property type="entry name" value="CHOLINE DEHYDROGENASE, MITOCHONDRIAL"/>
    <property type="match status" value="1"/>
</dbReference>
<feature type="non-terminal residue" evidence="7">
    <location>
        <position position="108"/>
    </location>
</feature>
<dbReference type="PANTHER" id="PTHR11552">
    <property type="entry name" value="GLUCOSE-METHANOL-CHOLINE GMC OXIDOREDUCTASE"/>
    <property type="match status" value="1"/>
</dbReference>
<dbReference type="SUPFAM" id="SSF51905">
    <property type="entry name" value="FAD/NAD(P)-binding domain"/>
    <property type="match status" value="1"/>
</dbReference>
<dbReference type="GO" id="GO:0016614">
    <property type="term" value="F:oxidoreductase activity, acting on CH-OH group of donors"/>
    <property type="evidence" value="ECO:0007669"/>
    <property type="project" value="InterPro"/>
</dbReference>
<dbReference type="InterPro" id="IPR000172">
    <property type="entry name" value="GMC_OxRdtase_N"/>
</dbReference>
<name>A0AAV2RYJ5_MEGNR</name>
<comment type="cofactor">
    <cofactor evidence="1">
        <name>FAD</name>
        <dbReference type="ChEBI" id="CHEBI:57692"/>
    </cofactor>
</comment>
<evidence type="ECO:0000313" key="8">
    <source>
        <dbReference type="Proteomes" id="UP001497623"/>
    </source>
</evidence>
<keyword evidence="3 5" id="KW-0285">Flavoprotein</keyword>
<dbReference type="InterPro" id="IPR036188">
    <property type="entry name" value="FAD/NAD-bd_sf"/>
</dbReference>
<evidence type="ECO:0000259" key="6">
    <source>
        <dbReference type="PROSITE" id="PS00623"/>
    </source>
</evidence>
<dbReference type="GO" id="GO:0050660">
    <property type="term" value="F:flavin adenine dinucleotide binding"/>
    <property type="evidence" value="ECO:0007669"/>
    <property type="project" value="InterPro"/>
</dbReference>
<comment type="similarity">
    <text evidence="2 5">Belongs to the GMC oxidoreductase family.</text>
</comment>
<dbReference type="PROSITE" id="PS00623">
    <property type="entry name" value="GMC_OXRED_1"/>
    <property type="match status" value="1"/>
</dbReference>
<dbReference type="EMBL" id="CAXKWB010038916">
    <property type="protein sequence ID" value="CAL4152595.1"/>
    <property type="molecule type" value="Genomic_DNA"/>
</dbReference>
<evidence type="ECO:0000256" key="4">
    <source>
        <dbReference type="ARBA" id="ARBA00022827"/>
    </source>
</evidence>
<evidence type="ECO:0000256" key="2">
    <source>
        <dbReference type="ARBA" id="ARBA00010790"/>
    </source>
</evidence>
<dbReference type="Proteomes" id="UP001497623">
    <property type="component" value="Unassembled WGS sequence"/>
</dbReference>